<reference evidence="1 2" key="1">
    <citation type="journal article" date="2019" name="Sci. Rep.">
        <title>Extended insight into the Mycobacterium chelonae-abscessus complex through whole genome sequencing of Mycobacterium salmoniphilum outbreak and Mycobacterium salmoniphilum-like strains.</title>
        <authorList>
            <person name="Behra P.R.K."/>
            <person name="Das S."/>
            <person name="Pettersson B.M.F."/>
            <person name="Shirreff L."/>
            <person name="DuCote T."/>
            <person name="Jacobsson K.G."/>
            <person name="Ennis D.G."/>
            <person name="Kirsebom L.A."/>
        </authorList>
    </citation>
    <scope>NUCLEOTIDE SEQUENCE [LARGE SCALE GENOMIC DNA]</scope>
    <source>
        <strain evidence="1 2">DE 4585</strain>
    </source>
</reference>
<sequence length="161" mass="17860">MIKPQPQLDPIRLELAAGLYDSVVWQLEVYCDDAQRYCLTAQDAARLQGLADLIAWQAENLRRRATIIRATNQMYANYFAGEVAVCDDAAGFQASMTASARPPIPERPDTIDFALLAPARDLFEEAHAVLSRGGQSGPTQWAAEQARAFYSWCHPPHLKSP</sequence>
<dbReference type="EMBL" id="PECH01000008">
    <property type="protein sequence ID" value="TDZ80100.1"/>
    <property type="molecule type" value="Genomic_DNA"/>
</dbReference>
<comment type="caution">
    <text evidence="1">The sequence shown here is derived from an EMBL/GenBank/DDBJ whole genome shotgun (WGS) entry which is preliminary data.</text>
</comment>
<accession>A0A4R8S061</accession>
<dbReference type="AlphaFoldDB" id="A0A4R8S061"/>
<dbReference type="RefSeq" id="WP_134072639.1">
    <property type="nucleotide sequence ID" value="NZ_PECH01000008.1"/>
</dbReference>
<dbReference type="Proteomes" id="UP000295117">
    <property type="component" value="Unassembled WGS sequence"/>
</dbReference>
<name>A0A4R8S061_9MYCO</name>
<organism evidence="1 2">
    <name type="scientific">Mycobacteroides salmoniphilum</name>
    <dbReference type="NCBI Taxonomy" id="404941"/>
    <lineage>
        <taxon>Bacteria</taxon>
        <taxon>Bacillati</taxon>
        <taxon>Actinomycetota</taxon>
        <taxon>Actinomycetes</taxon>
        <taxon>Mycobacteriales</taxon>
        <taxon>Mycobacteriaceae</taxon>
        <taxon>Mycobacteroides</taxon>
    </lineage>
</organism>
<protein>
    <submittedName>
        <fullName evidence="1">Uncharacterized protein</fullName>
    </submittedName>
</protein>
<evidence type="ECO:0000313" key="1">
    <source>
        <dbReference type="EMBL" id="TDZ80100.1"/>
    </source>
</evidence>
<gene>
    <name evidence="1" type="ORF">DE4585_03851</name>
</gene>
<evidence type="ECO:0000313" key="2">
    <source>
        <dbReference type="Proteomes" id="UP000295117"/>
    </source>
</evidence>
<proteinExistence type="predicted"/>